<accession>A0A927AXX6</accession>
<gene>
    <name evidence="1" type="ORF">IC230_02790</name>
</gene>
<protein>
    <recommendedName>
        <fullName evidence="3">YbjQ family protein</fullName>
    </recommendedName>
</protein>
<dbReference type="EMBL" id="JACXAA010000001">
    <property type="protein sequence ID" value="MBD2751803.1"/>
    <property type="molecule type" value="Genomic_DNA"/>
</dbReference>
<name>A0A927AXX6_9BACT</name>
<evidence type="ECO:0008006" key="3">
    <source>
        <dbReference type="Google" id="ProtNLM"/>
    </source>
</evidence>
<reference evidence="1" key="1">
    <citation type="submission" date="2020-09" db="EMBL/GenBank/DDBJ databases">
        <authorList>
            <person name="Kim M.K."/>
        </authorList>
    </citation>
    <scope>NUCLEOTIDE SEQUENCE</scope>
    <source>
        <strain evidence="1">BT704</strain>
    </source>
</reference>
<dbReference type="PROSITE" id="PS51257">
    <property type="entry name" value="PROKAR_LIPOPROTEIN"/>
    <property type="match status" value="1"/>
</dbReference>
<sequence length="138" mass="16039">MSYKKQITRFLSLLVVFVGVTSCFRPVAYLQNKPNYPVDVFYENQRPERPFDPLQDLEIKGEVPLMRRQWDNGRMLSRGNDAQQKELMLARLTIQAKKLGADALVAVRYTYYTSMTDNGYVMTGLAVKYKHEYENSAK</sequence>
<dbReference type="SUPFAM" id="SSF117782">
    <property type="entry name" value="YbjQ-like"/>
    <property type="match status" value="1"/>
</dbReference>
<organism evidence="1 2">
    <name type="scientific">Spirosoma validum</name>
    <dbReference type="NCBI Taxonomy" id="2771355"/>
    <lineage>
        <taxon>Bacteria</taxon>
        <taxon>Pseudomonadati</taxon>
        <taxon>Bacteroidota</taxon>
        <taxon>Cytophagia</taxon>
        <taxon>Cytophagales</taxon>
        <taxon>Cytophagaceae</taxon>
        <taxon>Spirosoma</taxon>
    </lineage>
</organism>
<dbReference type="AlphaFoldDB" id="A0A927AXX6"/>
<keyword evidence="2" id="KW-1185">Reference proteome</keyword>
<dbReference type="Proteomes" id="UP000653797">
    <property type="component" value="Unassembled WGS sequence"/>
</dbReference>
<dbReference type="Gene3D" id="3.30.110.70">
    <property type="entry name" value="Hypothetical protein apc22750. Chain B"/>
    <property type="match status" value="1"/>
</dbReference>
<proteinExistence type="predicted"/>
<evidence type="ECO:0000313" key="1">
    <source>
        <dbReference type="EMBL" id="MBD2751803.1"/>
    </source>
</evidence>
<dbReference type="InterPro" id="IPR035439">
    <property type="entry name" value="UPF0145_dom_sf"/>
</dbReference>
<comment type="caution">
    <text evidence="1">The sequence shown here is derived from an EMBL/GenBank/DDBJ whole genome shotgun (WGS) entry which is preliminary data.</text>
</comment>
<evidence type="ECO:0000313" key="2">
    <source>
        <dbReference type="Proteomes" id="UP000653797"/>
    </source>
</evidence>